<proteinExistence type="predicted"/>
<gene>
    <name evidence="1" type="ORF">QYB97_19655</name>
</gene>
<keyword evidence="2" id="KW-1185">Reference proteome</keyword>
<protein>
    <submittedName>
        <fullName evidence="1">Uncharacterized protein</fullName>
    </submittedName>
</protein>
<sequence>MSALSPNFFIGNFRIGTVEGASCINMGNNFPVGFESHKKQNQGLGTISGDNNRFDGLKTLLDDSDVMDMLTSGAEKEVPDWIKELIISRLKEQEEEESK</sequence>
<organism evidence="1 2">
    <name type="scientific">Fictibacillus fluitans</name>
    <dbReference type="NCBI Taxonomy" id="3058422"/>
    <lineage>
        <taxon>Bacteria</taxon>
        <taxon>Bacillati</taxon>
        <taxon>Bacillota</taxon>
        <taxon>Bacilli</taxon>
        <taxon>Bacillales</taxon>
        <taxon>Fictibacillaceae</taxon>
        <taxon>Fictibacillus</taxon>
    </lineage>
</organism>
<dbReference type="RefSeq" id="WP_301167724.1">
    <property type="nucleotide sequence ID" value="NZ_JAUHTR010000013.1"/>
</dbReference>
<evidence type="ECO:0000313" key="1">
    <source>
        <dbReference type="EMBL" id="MDN4526706.1"/>
    </source>
</evidence>
<name>A0ABT8I0Y9_9BACL</name>
<accession>A0ABT8I0Y9</accession>
<reference evidence="1" key="1">
    <citation type="submission" date="2023-07" db="EMBL/GenBank/DDBJ databases">
        <title>Fictibacillus sp. isolated from freshwater pond.</title>
        <authorList>
            <person name="Kirdat K."/>
            <person name="Bhat A."/>
            <person name="Mourya A."/>
            <person name="Yadav A."/>
        </authorList>
    </citation>
    <scope>NUCLEOTIDE SEQUENCE</scope>
    <source>
        <strain evidence="1">NE201</strain>
    </source>
</reference>
<evidence type="ECO:0000313" key="2">
    <source>
        <dbReference type="Proteomes" id="UP001172721"/>
    </source>
</evidence>
<dbReference type="Proteomes" id="UP001172721">
    <property type="component" value="Unassembled WGS sequence"/>
</dbReference>
<dbReference type="EMBL" id="JAUHTR010000013">
    <property type="protein sequence ID" value="MDN4526706.1"/>
    <property type="molecule type" value="Genomic_DNA"/>
</dbReference>
<comment type="caution">
    <text evidence="1">The sequence shown here is derived from an EMBL/GenBank/DDBJ whole genome shotgun (WGS) entry which is preliminary data.</text>
</comment>